<feature type="non-terminal residue" evidence="2">
    <location>
        <position position="1"/>
    </location>
</feature>
<accession>A0A8S2EL11</accession>
<dbReference type="AlphaFoldDB" id="A0A8S2EL11"/>
<evidence type="ECO:0000313" key="3">
    <source>
        <dbReference type="EMBL" id="CAF3987605.1"/>
    </source>
</evidence>
<dbReference type="InterPro" id="IPR012337">
    <property type="entry name" value="RNaseH-like_sf"/>
</dbReference>
<sequence>KYGNRNLPLLTFVLVKKRHHTRLFMHEHKIIYEDDTMYEVGITSNVPCGLVVDTKIISPWQSNFVINLHEAIEGTNKVLLYHVLHDEIGFTAEELRKIIHSLCYSDPRSSTSEAIPSVVYIADYIANYIASKTRYLFPHNGDR</sequence>
<dbReference type="SUPFAM" id="SSF53098">
    <property type="entry name" value="Ribonuclease H-like"/>
    <property type="match status" value="1"/>
</dbReference>
<proteinExistence type="predicted"/>
<evidence type="ECO:0000313" key="2">
    <source>
        <dbReference type="EMBL" id="CAF1176428.1"/>
    </source>
</evidence>
<evidence type="ECO:0000259" key="1">
    <source>
        <dbReference type="PROSITE" id="PS50822"/>
    </source>
</evidence>
<gene>
    <name evidence="2" type="ORF">OVA965_LOCUS22834</name>
    <name evidence="3" type="ORF">TMI583_LOCUS23549</name>
</gene>
<dbReference type="PANTHER" id="PTHR22891">
    <property type="entry name" value="EUKARYOTIC TRANSLATION INITIATION FACTOR 2C"/>
    <property type="match status" value="1"/>
</dbReference>
<dbReference type="EMBL" id="CAJOBA010034549">
    <property type="protein sequence ID" value="CAF3987605.1"/>
    <property type="molecule type" value="Genomic_DNA"/>
</dbReference>
<comment type="caution">
    <text evidence="2">The sequence shown here is derived from an EMBL/GenBank/DDBJ whole genome shotgun (WGS) entry which is preliminary data.</text>
</comment>
<dbReference type="GO" id="GO:0003676">
    <property type="term" value="F:nucleic acid binding"/>
    <property type="evidence" value="ECO:0007669"/>
    <property type="project" value="InterPro"/>
</dbReference>
<dbReference type="Proteomes" id="UP000682733">
    <property type="component" value="Unassembled WGS sequence"/>
</dbReference>
<dbReference type="Gene3D" id="3.30.420.10">
    <property type="entry name" value="Ribonuclease H-like superfamily/Ribonuclease H"/>
    <property type="match status" value="1"/>
</dbReference>
<dbReference type="InterPro" id="IPR036397">
    <property type="entry name" value="RNaseH_sf"/>
</dbReference>
<evidence type="ECO:0000313" key="4">
    <source>
        <dbReference type="Proteomes" id="UP000677228"/>
    </source>
</evidence>
<organism evidence="2 4">
    <name type="scientific">Didymodactylos carnosus</name>
    <dbReference type="NCBI Taxonomy" id="1234261"/>
    <lineage>
        <taxon>Eukaryota</taxon>
        <taxon>Metazoa</taxon>
        <taxon>Spiralia</taxon>
        <taxon>Gnathifera</taxon>
        <taxon>Rotifera</taxon>
        <taxon>Eurotatoria</taxon>
        <taxon>Bdelloidea</taxon>
        <taxon>Philodinida</taxon>
        <taxon>Philodinidae</taxon>
        <taxon>Didymodactylos</taxon>
    </lineage>
</organism>
<reference evidence="2" key="1">
    <citation type="submission" date="2021-02" db="EMBL/GenBank/DDBJ databases">
        <authorList>
            <person name="Nowell W R."/>
        </authorList>
    </citation>
    <scope>NUCLEOTIDE SEQUENCE</scope>
</reference>
<dbReference type="Pfam" id="PF02171">
    <property type="entry name" value="Piwi"/>
    <property type="match status" value="1"/>
</dbReference>
<feature type="domain" description="Piwi" evidence="1">
    <location>
        <begin position="1"/>
        <end position="134"/>
    </location>
</feature>
<dbReference type="EMBL" id="CAJNOK010013024">
    <property type="protein sequence ID" value="CAF1176428.1"/>
    <property type="molecule type" value="Genomic_DNA"/>
</dbReference>
<dbReference type="InterPro" id="IPR003165">
    <property type="entry name" value="Piwi"/>
</dbReference>
<dbReference type="PROSITE" id="PS50822">
    <property type="entry name" value="PIWI"/>
    <property type="match status" value="1"/>
</dbReference>
<dbReference type="Proteomes" id="UP000677228">
    <property type="component" value="Unassembled WGS sequence"/>
</dbReference>
<protein>
    <recommendedName>
        <fullName evidence="1">Piwi domain-containing protein</fullName>
    </recommendedName>
</protein>
<name>A0A8S2EL11_9BILA</name>